<name>A0A2B5B982_9BACI</name>
<dbReference type="Proteomes" id="UP000225320">
    <property type="component" value="Unassembled WGS sequence"/>
</dbReference>
<comment type="caution">
    <text evidence="1">The sequence shown here is derived from an EMBL/GenBank/DDBJ whole genome shotgun (WGS) entry which is preliminary data.</text>
</comment>
<organism evidence="1 2">
    <name type="scientific">Bacillus toyonensis</name>
    <dbReference type="NCBI Taxonomy" id="155322"/>
    <lineage>
        <taxon>Bacteria</taxon>
        <taxon>Bacillati</taxon>
        <taxon>Bacillota</taxon>
        <taxon>Bacilli</taxon>
        <taxon>Bacillales</taxon>
        <taxon>Bacillaceae</taxon>
        <taxon>Bacillus</taxon>
        <taxon>Bacillus cereus group</taxon>
    </lineage>
</organism>
<sequence length="67" mass="7830">MLTFSIPAEEGIRPGTHWNILVIPTMLEKHYRFSGCESPLRCEVKYGVPIKNKRFVVRQGFENFTLF</sequence>
<proteinExistence type="predicted"/>
<reference evidence="1 2" key="1">
    <citation type="submission" date="2017-09" db="EMBL/GenBank/DDBJ databases">
        <title>Large-scale bioinformatics analysis of Bacillus genomes uncovers conserved roles of natural products in bacterial physiology.</title>
        <authorList>
            <consortium name="Agbiome Team Llc"/>
            <person name="Bleich R.M."/>
            <person name="Grubbs K.J."/>
            <person name="Santa Maria K.C."/>
            <person name="Allen S.E."/>
            <person name="Farag S."/>
            <person name="Shank E.A."/>
            <person name="Bowers A."/>
        </authorList>
    </citation>
    <scope>NUCLEOTIDE SEQUENCE [LARGE SCALE GENOMIC DNA]</scope>
    <source>
        <strain evidence="1 2">AFS094862</strain>
    </source>
</reference>
<gene>
    <name evidence="1" type="ORF">CON73_21355</name>
</gene>
<evidence type="ECO:0000313" key="2">
    <source>
        <dbReference type="Proteomes" id="UP000225320"/>
    </source>
</evidence>
<evidence type="ECO:0000313" key="1">
    <source>
        <dbReference type="EMBL" id="PGG88123.1"/>
    </source>
</evidence>
<accession>A0A2B5B982</accession>
<protein>
    <submittedName>
        <fullName evidence="1">Uncharacterized protein</fullName>
    </submittedName>
</protein>
<dbReference type="EMBL" id="NVOI01000085">
    <property type="protein sequence ID" value="PGG88123.1"/>
    <property type="molecule type" value="Genomic_DNA"/>
</dbReference>
<dbReference type="AlphaFoldDB" id="A0A2B5B982"/>